<dbReference type="RefSeq" id="WP_378571919.1">
    <property type="nucleotide sequence ID" value="NZ_JBHSFQ010000003.1"/>
</dbReference>
<protein>
    <submittedName>
        <fullName evidence="2">DUF397 domain-containing protein</fullName>
    </submittedName>
</protein>
<dbReference type="Proteomes" id="UP001595923">
    <property type="component" value="Unassembled WGS sequence"/>
</dbReference>
<organism evidence="2 3">
    <name type="scientific">Nocardiopsis mangrovi</name>
    <dbReference type="NCBI Taxonomy" id="1179818"/>
    <lineage>
        <taxon>Bacteria</taxon>
        <taxon>Bacillati</taxon>
        <taxon>Actinomycetota</taxon>
        <taxon>Actinomycetes</taxon>
        <taxon>Streptosporangiales</taxon>
        <taxon>Nocardiopsidaceae</taxon>
        <taxon>Nocardiopsis</taxon>
    </lineage>
</organism>
<sequence length="63" mass="6829">MDLHDAAWRKSSHSAPNSNNCVEVADLVGMAGVRDSQNPHLRHLEFGVAEWAAFLDAVRAGTV</sequence>
<evidence type="ECO:0000313" key="3">
    <source>
        <dbReference type="Proteomes" id="UP001595923"/>
    </source>
</evidence>
<comment type="caution">
    <text evidence="2">The sequence shown here is derived from an EMBL/GenBank/DDBJ whole genome shotgun (WGS) entry which is preliminary data.</text>
</comment>
<name>A0ABV9DR29_9ACTN</name>
<proteinExistence type="predicted"/>
<evidence type="ECO:0000259" key="1">
    <source>
        <dbReference type="Pfam" id="PF04149"/>
    </source>
</evidence>
<reference evidence="3" key="1">
    <citation type="journal article" date="2019" name="Int. J. Syst. Evol. Microbiol.">
        <title>The Global Catalogue of Microorganisms (GCM) 10K type strain sequencing project: providing services to taxonomists for standard genome sequencing and annotation.</title>
        <authorList>
            <consortium name="The Broad Institute Genomics Platform"/>
            <consortium name="The Broad Institute Genome Sequencing Center for Infectious Disease"/>
            <person name="Wu L."/>
            <person name="Ma J."/>
        </authorList>
    </citation>
    <scope>NUCLEOTIDE SEQUENCE [LARGE SCALE GENOMIC DNA]</scope>
    <source>
        <strain evidence="3">XZYJ18</strain>
    </source>
</reference>
<keyword evidence="3" id="KW-1185">Reference proteome</keyword>
<dbReference type="InterPro" id="IPR007278">
    <property type="entry name" value="DUF397"/>
</dbReference>
<dbReference type="EMBL" id="JBHSFQ010000003">
    <property type="protein sequence ID" value="MFC4561316.1"/>
    <property type="molecule type" value="Genomic_DNA"/>
</dbReference>
<gene>
    <name evidence="2" type="ORF">ACFO4E_05555</name>
</gene>
<dbReference type="Pfam" id="PF04149">
    <property type="entry name" value="DUF397"/>
    <property type="match status" value="1"/>
</dbReference>
<feature type="domain" description="DUF397" evidence="1">
    <location>
        <begin position="6"/>
        <end position="59"/>
    </location>
</feature>
<evidence type="ECO:0000313" key="2">
    <source>
        <dbReference type="EMBL" id="MFC4561316.1"/>
    </source>
</evidence>
<accession>A0ABV9DR29</accession>